<name>A0A557SXU3_9ARCH</name>
<dbReference type="SUPFAM" id="SSF54593">
    <property type="entry name" value="Glyoxalase/Bleomycin resistance protein/Dihydroxybiphenyl dioxygenase"/>
    <property type="match status" value="1"/>
</dbReference>
<dbReference type="InterPro" id="IPR037523">
    <property type="entry name" value="VOC_core"/>
</dbReference>
<dbReference type="Gene3D" id="3.30.720.110">
    <property type="match status" value="1"/>
</dbReference>
<dbReference type="OrthoDB" id="144489at2157"/>
<evidence type="ECO:0000259" key="1">
    <source>
        <dbReference type="PROSITE" id="PS51819"/>
    </source>
</evidence>
<dbReference type="InterPro" id="IPR004360">
    <property type="entry name" value="Glyas_Fos-R_dOase_dom"/>
</dbReference>
<dbReference type="InterPro" id="IPR029068">
    <property type="entry name" value="Glyas_Bleomycin-R_OHBP_Dase"/>
</dbReference>
<dbReference type="CDD" id="cd07246">
    <property type="entry name" value="VOC_like"/>
    <property type="match status" value="1"/>
</dbReference>
<dbReference type="EMBL" id="VOAH01000003">
    <property type="protein sequence ID" value="TVP41412.1"/>
    <property type="molecule type" value="Genomic_DNA"/>
</dbReference>
<organism evidence="2 3">
    <name type="scientific">Candidatus Nitrosocosmicus arcticus</name>
    <dbReference type="NCBI Taxonomy" id="2035267"/>
    <lineage>
        <taxon>Archaea</taxon>
        <taxon>Nitrososphaerota</taxon>
        <taxon>Nitrososphaeria</taxon>
        <taxon>Nitrososphaerales</taxon>
        <taxon>Nitrososphaeraceae</taxon>
        <taxon>Candidatus Nitrosocosmicus</taxon>
    </lineage>
</organism>
<accession>A0A557SXU3</accession>
<protein>
    <submittedName>
        <fullName evidence="2">Glyoxalase/bleomycin resistance domain protein</fullName>
    </submittedName>
</protein>
<gene>
    <name evidence="2" type="ORF">NARC_30126</name>
</gene>
<dbReference type="PROSITE" id="PS51819">
    <property type="entry name" value="VOC"/>
    <property type="match status" value="1"/>
</dbReference>
<feature type="domain" description="VOC" evidence="1">
    <location>
        <begin position="11"/>
        <end position="152"/>
    </location>
</feature>
<sequence length="176" mass="19967">MENKPYSERIRYDRIIPHIIVKDSAAAIEFYKKVFGAVEEYRHSLPEDKNKGNKEKIVHAVINIGGSKIMLADEFPEMCDGYVKAGEKIGAPSTVGGNSLYLNMYFENVDDIFERAKMEGATVIMPLMDAFWGDRYGQFKDPFGHVWEVATHKKDMTKEELESAAKEAFEKMGTVS</sequence>
<evidence type="ECO:0000313" key="2">
    <source>
        <dbReference type="EMBL" id="TVP41412.1"/>
    </source>
</evidence>
<dbReference type="RefSeq" id="WP_144728862.1">
    <property type="nucleotide sequence ID" value="NZ_ML675579.1"/>
</dbReference>
<dbReference type="Proteomes" id="UP000315289">
    <property type="component" value="Unassembled WGS sequence"/>
</dbReference>
<reference evidence="2 3" key="1">
    <citation type="journal article" date="2019" name="Front. Microbiol.">
        <title>Ammonia Oxidation by the Arctic Terrestrial Thaumarchaeote Candidatus Nitrosocosmicus arcticus Is Stimulated by Increasing Temperatures.</title>
        <authorList>
            <person name="Alves R.J.E."/>
            <person name="Kerou M."/>
            <person name="Zappe A."/>
            <person name="Bittner R."/>
            <person name="Abby S.S."/>
            <person name="Schmidt H.A."/>
            <person name="Pfeifer K."/>
            <person name="Schleper C."/>
        </authorList>
    </citation>
    <scope>NUCLEOTIDE SEQUENCE [LARGE SCALE GENOMIC DNA]</scope>
    <source>
        <strain evidence="2 3">Kfb</strain>
    </source>
</reference>
<dbReference type="PANTHER" id="PTHR34109">
    <property type="entry name" value="BNAUNNG04460D PROTEIN-RELATED"/>
    <property type="match status" value="1"/>
</dbReference>
<dbReference type="Gene3D" id="3.30.720.120">
    <property type="match status" value="1"/>
</dbReference>
<keyword evidence="3" id="KW-1185">Reference proteome</keyword>
<dbReference type="Pfam" id="PF00903">
    <property type="entry name" value="Glyoxalase"/>
    <property type="match status" value="1"/>
</dbReference>
<dbReference type="PANTHER" id="PTHR34109:SF1">
    <property type="entry name" value="VOC DOMAIN-CONTAINING PROTEIN"/>
    <property type="match status" value="1"/>
</dbReference>
<dbReference type="AlphaFoldDB" id="A0A557SXU3"/>
<comment type="caution">
    <text evidence="2">The sequence shown here is derived from an EMBL/GenBank/DDBJ whole genome shotgun (WGS) entry which is preliminary data.</text>
</comment>
<evidence type="ECO:0000313" key="3">
    <source>
        <dbReference type="Proteomes" id="UP000315289"/>
    </source>
</evidence>
<proteinExistence type="predicted"/>